<keyword evidence="1" id="KW-0812">Transmembrane</keyword>
<comment type="caution">
    <text evidence="3">The sequence shown here is derived from an EMBL/GenBank/DDBJ whole genome shotgun (WGS) entry which is preliminary data.</text>
</comment>
<keyword evidence="1" id="KW-0472">Membrane</keyword>
<dbReference type="OrthoDB" id="9985094at2"/>
<gene>
    <name evidence="3" type="ORF">HMPREF3293_01594</name>
</gene>
<dbReference type="RefSeq" id="WP_066519612.1">
    <property type="nucleotide sequence ID" value="NZ_CABMOF010000002.1"/>
</dbReference>
<organism evidence="3 4">
    <name type="scientific">Christensenella minuta</name>
    <dbReference type="NCBI Taxonomy" id="626937"/>
    <lineage>
        <taxon>Bacteria</taxon>
        <taxon>Bacillati</taxon>
        <taxon>Bacillota</taxon>
        <taxon>Clostridia</taxon>
        <taxon>Christensenellales</taxon>
        <taxon>Christensenellaceae</taxon>
        <taxon>Christensenella</taxon>
    </lineage>
</organism>
<proteinExistence type="predicted"/>
<evidence type="ECO:0000313" key="3">
    <source>
        <dbReference type="EMBL" id="KXK65382.1"/>
    </source>
</evidence>
<feature type="transmembrane region" description="Helical" evidence="1">
    <location>
        <begin position="475"/>
        <end position="493"/>
    </location>
</feature>
<evidence type="ECO:0000256" key="1">
    <source>
        <dbReference type="SAM" id="Phobius"/>
    </source>
</evidence>
<keyword evidence="3" id="KW-0560">Oxidoreductase</keyword>
<dbReference type="STRING" id="626937.HMPREF3293_01594"/>
<evidence type="ECO:0000313" key="4">
    <source>
        <dbReference type="Proteomes" id="UP000070366"/>
    </source>
</evidence>
<reference evidence="3 4" key="1">
    <citation type="submission" date="2016-02" db="EMBL/GenBank/DDBJ databases">
        <authorList>
            <person name="Wen L."/>
            <person name="He K."/>
            <person name="Yang H."/>
        </authorList>
    </citation>
    <scope>NUCLEOTIDE SEQUENCE [LARGE SCALE GENOMIC DNA]</scope>
    <source>
        <strain evidence="3 4">DSM 22607</strain>
    </source>
</reference>
<dbReference type="AlphaFoldDB" id="A0A136Q404"/>
<keyword evidence="4" id="KW-1185">Reference proteome</keyword>
<dbReference type="GO" id="GO:0004601">
    <property type="term" value="F:peroxidase activity"/>
    <property type="evidence" value="ECO:0007669"/>
    <property type="project" value="UniProtKB-KW"/>
</dbReference>
<accession>A0A136Q404</accession>
<keyword evidence="1" id="KW-1133">Transmembrane helix</keyword>
<feature type="signal peptide" evidence="2">
    <location>
        <begin position="1"/>
        <end position="25"/>
    </location>
</feature>
<feature type="chain" id="PRO_5007478589" evidence="2">
    <location>
        <begin position="26"/>
        <end position="502"/>
    </location>
</feature>
<dbReference type="KEGG" id="cmiu:B1H56_10820"/>
<sequence length="502" mass="52736">MKRNLLAMILTALLVLALFPMAAGAENPPEGPENAVKTINFTMEGAGGLTVLYGEQSTVVTGTQALGGVPADAEVTIKWNDLPADTYLQNLSVGGEEVTEEEAASYTFNMGSFEGDQAAVKAVFGKYEMAKVDVAFDESKGYLHMLENGRWGGVVADEGSIEEPAGTYTFRADPADGCGLAGVRVNGQPVAVREEEDGYFFEAELTDGGSIEVIFAELARVSVRIEGEGTIQMYENGKWEGVMPGENTIEVLAGGTYTFRAYPAGQGMPIVLAVVNDKPVMAEKQEDGGYEFTVENIQDGDSIGAAFVTIDIGVLKTDEKTDISYLLPGTSIIAGSNITPDSWLEIAPLSGGASYGAAKAAASNYGTVFTAYGITLMNGTGAYQPNVPVMLKFPLPEGYSKNAADIHLLHIASDGSVEELEFGIGQDDAGAYYLETQVNGFSTFVIVDSSQQTGGASGGTTDADKAPKTGDAENVTLLIILAAVSAGMIGCASRRLKSRKAR</sequence>
<keyword evidence="3" id="KW-0575">Peroxidase</keyword>
<protein>
    <submittedName>
        <fullName evidence="3">Dyp-type peroxidase family protein</fullName>
    </submittedName>
</protein>
<name>A0A136Q404_9FIRM</name>
<evidence type="ECO:0000256" key="2">
    <source>
        <dbReference type="SAM" id="SignalP"/>
    </source>
</evidence>
<dbReference type="Proteomes" id="UP000070366">
    <property type="component" value="Unassembled WGS sequence"/>
</dbReference>
<dbReference type="EMBL" id="LSZW01000061">
    <property type="protein sequence ID" value="KXK65382.1"/>
    <property type="molecule type" value="Genomic_DNA"/>
</dbReference>
<keyword evidence="2" id="KW-0732">Signal</keyword>